<proteinExistence type="predicted"/>
<evidence type="ECO:0000259" key="5">
    <source>
        <dbReference type="PROSITE" id="PS50110"/>
    </source>
</evidence>
<organism evidence="6 7">
    <name type="scientific">Crateriforma conspicua</name>
    <dbReference type="NCBI Taxonomy" id="2527996"/>
    <lineage>
        <taxon>Bacteria</taxon>
        <taxon>Pseudomonadati</taxon>
        <taxon>Planctomycetota</taxon>
        <taxon>Planctomycetia</taxon>
        <taxon>Planctomycetales</taxon>
        <taxon>Planctomycetaceae</taxon>
        <taxon>Crateriforma</taxon>
    </lineage>
</organism>
<dbReference type="GO" id="GO:0006355">
    <property type="term" value="P:regulation of DNA-templated transcription"/>
    <property type="evidence" value="ECO:0007669"/>
    <property type="project" value="InterPro"/>
</dbReference>
<dbReference type="SUPFAM" id="SSF46894">
    <property type="entry name" value="C-terminal effector domain of the bipartite response regulators"/>
    <property type="match status" value="1"/>
</dbReference>
<dbReference type="AlphaFoldDB" id="A0A5C6FNL3"/>
<evidence type="ECO:0000313" key="7">
    <source>
        <dbReference type="Proteomes" id="UP000316476"/>
    </source>
</evidence>
<dbReference type="InterPro" id="IPR058245">
    <property type="entry name" value="NreC/VraR/RcsB-like_REC"/>
</dbReference>
<evidence type="ECO:0000256" key="3">
    <source>
        <dbReference type="PROSITE-ProRule" id="PRU00169"/>
    </source>
</evidence>
<dbReference type="PROSITE" id="PS50110">
    <property type="entry name" value="RESPONSE_REGULATORY"/>
    <property type="match status" value="1"/>
</dbReference>
<accession>A0A5C6FNL3</accession>
<evidence type="ECO:0000256" key="2">
    <source>
        <dbReference type="ARBA" id="ARBA00023125"/>
    </source>
</evidence>
<dbReference type="CDD" id="cd06170">
    <property type="entry name" value="LuxR_C_like"/>
    <property type="match status" value="1"/>
</dbReference>
<dbReference type="InterPro" id="IPR011006">
    <property type="entry name" value="CheY-like_superfamily"/>
</dbReference>
<sequence>METSAVWREIHVIGVLLIEDHLEYRRTLSRVIDGTKDMMCIGQFSSIEDAQETFSKARRAKASDIDVILLDVGLPGINGIDGLPILQQMAPQTRIIVLTVFDDPDKVFRAICGRASGYLLKSSEPAVIEQAIRDVVAGGAPMSPTVARRVLDLFNRNFGAPAENDYRLTDRENEVLKLMADGLIKKEIAAELGVSPHTVHTHLRNIYDKLHVHTRSEAVAKAIREGLV</sequence>
<dbReference type="SMART" id="SM00421">
    <property type="entry name" value="HTH_LUXR"/>
    <property type="match status" value="1"/>
</dbReference>
<evidence type="ECO:0000313" key="6">
    <source>
        <dbReference type="EMBL" id="TWU64559.1"/>
    </source>
</evidence>
<dbReference type="Proteomes" id="UP000316476">
    <property type="component" value="Unassembled WGS sequence"/>
</dbReference>
<comment type="caution">
    <text evidence="6">The sequence shown here is derived from an EMBL/GenBank/DDBJ whole genome shotgun (WGS) entry which is preliminary data.</text>
</comment>
<keyword evidence="2" id="KW-0238">DNA-binding</keyword>
<dbReference type="SMART" id="SM00448">
    <property type="entry name" value="REC"/>
    <property type="match status" value="1"/>
</dbReference>
<dbReference type="RefSeq" id="WP_146414090.1">
    <property type="nucleotide sequence ID" value="NZ_SJPZ01000001.1"/>
</dbReference>
<dbReference type="InterPro" id="IPR039420">
    <property type="entry name" value="WalR-like"/>
</dbReference>
<keyword evidence="1 3" id="KW-0597">Phosphoprotein</keyword>
<dbReference type="Pfam" id="PF00072">
    <property type="entry name" value="Response_reg"/>
    <property type="match status" value="1"/>
</dbReference>
<evidence type="ECO:0000259" key="4">
    <source>
        <dbReference type="PROSITE" id="PS50043"/>
    </source>
</evidence>
<protein>
    <submittedName>
        <fullName evidence="6">Transcriptional regulatory protein DegU</fullName>
    </submittedName>
</protein>
<feature type="domain" description="Response regulatory" evidence="5">
    <location>
        <begin position="14"/>
        <end position="136"/>
    </location>
</feature>
<dbReference type="CDD" id="cd17535">
    <property type="entry name" value="REC_NarL-like"/>
    <property type="match status" value="1"/>
</dbReference>
<dbReference type="InterPro" id="IPR000792">
    <property type="entry name" value="Tscrpt_reg_LuxR_C"/>
</dbReference>
<dbReference type="InterPro" id="IPR036388">
    <property type="entry name" value="WH-like_DNA-bd_sf"/>
</dbReference>
<dbReference type="GO" id="GO:0003677">
    <property type="term" value="F:DNA binding"/>
    <property type="evidence" value="ECO:0007669"/>
    <property type="project" value="UniProtKB-KW"/>
</dbReference>
<reference evidence="6 7" key="1">
    <citation type="submission" date="2019-02" db="EMBL/GenBank/DDBJ databases">
        <title>Deep-cultivation of Planctomycetes and their phenomic and genomic characterization uncovers novel biology.</title>
        <authorList>
            <person name="Wiegand S."/>
            <person name="Jogler M."/>
            <person name="Boedeker C."/>
            <person name="Pinto D."/>
            <person name="Vollmers J."/>
            <person name="Rivas-Marin E."/>
            <person name="Kohn T."/>
            <person name="Peeters S.H."/>
            <person name="Heuer A."/>
            <person name="Rast P."/>
            <person name="Oberbeckmann S."/>
            <person name="Bunk B."/>
            <person name="Jeske O."/>
            <person name="Meyerdierks A."/>
            <person name="Storesund J.E."/>
            <person name="Kallscheuer N."/>
            <person name="Luecker S."/>
            <person name="Lage O.M."/>
            <person name="Pohl T."/>
            <person name="Merkel B.J."/>
            <person name="Hornburger P."/>
            <person name="Mueller R.-W."/>
            <person name="Bruemmer F."/>
            <person name="Labrenz M."/>
            <person name="Spormann A.M."/>
            <person name="Op Den Camp H."/>
            <person name="Overmann J."/>
            <person name="Amann R."/>
            <person name="Jetten M.S.M."/>
            <person name="Mascher T."/>
            <person name="Medema M.H."/>
            <person name="Devos D.P."/>
            <person name="Kaster A.-K."/>
            <person name="Ovreas L."/>
            <person name="Rohde M."/>
            <person name="Galperin M.Y."/>
            <person name="Jogler C."/>
        </authorList>
    </citation>
    <scope>NUCLEOTIDE SEQUENCE [LARGE SCALE GENOMIC DNA]</scope>
    <source>
        <strain evidence="6 7">V7</strain>
    </source>
</reference>
<dbReference type="PROSITE" id="PS50043">
    <property type="entry name" value="HTH_LUXR_2"/>
    <property type="match status" value="1"/>
</dbReference>
<dbReference type="OrthoDB" id="275810at2"/>
<dbReference type="PRINTS" id="PR00038">
    <property type="entry name" value="HTHLUXR"/>
</dbReference>
<dbReference type="SUPFAM" id="SSF52172">
    <property type="entry name" value="CheY-like"/>
    <property type="match status" value="1"/>
</dbReference>
<dbReference type="Pfam" id="PF00196">
    <property type="entry name" value="GerE"/>
    <property type="match status" value="1"/>
</dbReference>
<feature type="modified residue" description="4-aspartylphosphate" evidence="3">
    <location>
        <position position="71"/>
    </location>
</feature>
<dbReference type="InterPro" id="IPR001789">
    <property type="entry name" value="Sig_transdc_resp-reg_receiver"/>
</dbReference>
<dbReference type="InterPro" id="IPR016032">
    <property type="entry name" value="Sig_transdc_resp-reg_C-effctor"/>
</dbReference>
<dbReference type="Gene3D" id="3.40.50.2300">
    <property type="match status" value="1"/>
</dbReference>
<evidence type="ECO:0000256" key="1">
    <source>
        <dbReference type="ARBA" id="ARBA00022553"/>
    </source>
</evidence>
<name>A0A5C6FNL3_9PLAN</name>
<dbReference type="Gene3D" id="1.10.10.10">
    <property type="entry name" value="Winged helix-like DNA-binding domain superfamily/Winged helix DNA-binding domain"/>
    <property type="match status" value="1"/>
</dbReference>
<dbReference type="EMBL" id="SJPZ01000001">
    <property type="protein sequence ID" value="TWU64559.1"/>
    <property type="molecule type" value="Genomic_DNA"/>
</dbReference>
<feature type="domain" description="HTH luxR-type" evidence="4">
    <location>
        <begin position="161"/>
        <end position="226"/>
    </location>
</feature>
<dbReference type="GO" id="GO:0000160">
    <property type="term" value="P:phosphorelay signal transduction system"/>
    <property type="evidence" value="ECO:0007669"/>
    <property type="project" value="InterPro"/>
</dbReference>
<gene>
    <name evidence="6" type="primary">degU_1</name>
    <name evidence="6" type="ORF">V7x_01030</name>
</gene>
<dbReference type="PANTHER" id="PTHR43214">
    <property type="entry name" value="TWO-COMPONENT RESPONSE REGULATOR"/>
    <property type="match status" value="1"/>
</dbReference>